<dbReference type="InterPro" id="IPR036640">
    <property type="entry name" value="ABC1_TM_sf"/>
</dbReference>
<keyword evidence="5 8" id="KW-1133">Transmembrane helix</keyword>
<evidence type="ECO:0000313" key="12">
    <source>
        <dbReference type="Proteomes" id="UP001160301"/>
    </source>
</evidence>
<dbReference type="PANTHER" id="PTHR43394">
    <property type="entry name" value="ATP-DEPENDENT PERMEASE MDL1, MITOCHONDRIAL"/>
    <property type="match status" value="1"/>
</dbReference>
<dbReference type="Gene3D" id="1.20.1560.10">
    <property type="entry name" value="ABC transporter type 1, transmembrane domain"/>
    <property type="match status" value="1"/>
</dbReference>
<evidence type="ECO:0000256" key="2">
    <source>
        <dbReference type="ARBA" id="ARBA00022692"/>
    </source>
</evidence>
<dbReference type="SMART" id="SM00382">
    <property type="entry name" value="AAA"/>
    <property type="match status" value="1"/>
</dbReference>
<protein>
    <submittedName>
        <fullName evidence="11">ABC transporter ATP-binding protein</fullName>
    </submittedName>
</protein>
<evidence type="ECO:0000256" key="6">
    <source>
        <dbReference type="ARBA" id="ARBA00023136"/>
    </source>
</evidence>
<accession>A0ABT6NT08</accession>
<proteinExistence type="predicted"/>
<comment type="caution">
    <text evidence="11">The sequence shown here is derived from an EMBL/GenBank/DDBJ whole genome shotgun (WGS) entry which is preliminary data.</text>
</comment>
<name>A0ABT6NT08_9BACT</name>
<feature type="region of interest" description="Disordered" evidence="7">
    <location>
        <begin position="1"/>
        <end position="38"/>
    </location>
</feature>
<evidence type="ECO:0000256" key="7">
    <source>
        <dbReference type="SAM" id="MobiDB-lite"/>
    </source>
</evidence>
<dbReference type="Gene3D" id="3.40.50.300">
    <property type="entry name" value="P-loop containing nucleotide triphosphate hydrolases"/>
    <property type="match status" value="1"/>
</dbReference>
<dbReference type="InterPro" id="IPR011527">
    <property type="entry name" value="ABC1_TM_dom"/>
</dbReference>
<evidence type="ECO:0000256" key="8">
    <source>
        <dbReference type="SAM" id="Phobius"/>
    </source>
</evidence>
<comment type="subcellular location">
    <subcellularLocation>
        <location evidence="1">Cell membrane</location>
        <topology evidence="1">Multi-pass membrane protein</topology>
    </subcellularLocation>
</comment>
<feature type="domain" description="ABC transporter" evidence="9">
    <location>
        <begin position="537"/>
        <end position="756"/>
    </location>
</feature>
<evidence type="ECO:0000256" key="5">
    <source>
        <dbReference type="ARBA" id="ARBA00022989"/>
    </source>
</evidence>
<dbReference type="InterPro" id="IPR027417">
    <property type="entry name" value="P-loop_NTPase"/>
</dbReference>
<keyword evidence="12" id="KW-1185">Reference proteome</keyword>
<dbReference type="PROSITE" id="PS50893">
    <property type="entry name" value="ABC_TRANSPORTER_2"/>
    <property type="match status" value="1"/>
</dbReference>
<dbReference type="Pfam" id="PF00005">
    <property type="entry name" value="ABC_tran"/>
    <property type="match status" value="1"/>
</dbReference>
<evidence type="ECO:0000313" key="11">
    <source>
        <dbReference type="EMBL" id="MDI1431413.1"/>
    </source>
</evidence>
<feature type="transmembrane region" description="Helical" evidence="8">
    <location>
        <begin position="446"/>
        <end position="469"/>
    </location>
</feature>
<dbReference type="PROSITE" id="PS50929">
    <property type="entry name" value="ABC_TM1F"/>
    <property type="match status" value="1"/>
</dbReference>
<keyword evidence="2 8" id="KW-0812">Transmembrane</keyword>
<feature type="transmembrane region" description="Helical" evidence="8">
    <location>
        <begin position="225"/>
        <end position="247"/>
    </location>
</feature>
<dbReference type="SUPFAM" id="SSF52540">
    <property type="entry name" value="P-loop containing nucleoside triphosphate hydrolases"/>
    <property type="match status" value="1"/>
</dbReference>
<feature type="transmembrane region" description="Helical" evidence="8">
    <location>
        <begin position="363"/>
        <end position="384"/>
    </location>
</feature>
<feature type="compositionally biased region" description="Pro residues" evidence="7">
    <location>
        <begin position="1"/>
        <end position="29"/>
    </location>
</feature>
<keyword evidence="3" id="KW-0547">Nucleotide-binding</keyword>
<evidence type="ECO:0000256" key="4">
    <source>
        <dbReference type="ARBA" id="ARBA00022840"/>
    </source>
</evidence>
<evidence type="ECO:0000259" key="10">
    <source>
        <dbReference type="PROSITE" id="PS50929"/>
    </source>
</evidence>
<keyword evidence="6 8" id="KW-0472">Membrane</keyword>
<feature type="transmembrane region" description="Helical" evidence="8">
    <location>
        <begin position="336"/>
        <end position="357"/>
    </location>
</feature>
<keyword evidence="4 11" id="KW-0067">ATP-binding</keyword>
<dbReference type="EMBL" id="JARZHI010000014">
    <property type="protein sequence ID" value="MDI1431413.1"/>
    <property type="molecule type" value="Genomic_DNA"/>
</dbReference>
<sequence length="757" mass="79638">MTHPDIVPPPPRPSFPPPSETLEAPPPPSSDERSAAVKAACDADLTEPLLQALEFLGKNSSVEVDRSTARRALDEARQEKAFVGPEAWFDELSRAGATVGLRIRTLRRSSVDAVAGARALAPAVSLAAGANGPVYAVGIVAQRPGAVFVVPAGGAAKPTWAGPERLAALVGAASQAEAVTWAIADPLEPLRALGGGGGGHGPGAPSPWKRLVSLLRLERDDIGVALVYAIGVGIVSLAAPIGVQALVNTVAFGGMLQPLVVLTLLVFVGLAFAGILRALWAWVVERIQQRIFVRVAVDLAHRLPRVRSDALGEAYGPELVNRFFDVLTVQKGAATLLVDGVSILLQTAVGMLVLAFYHPLLLAFDVALVIAVSFVLLGLGRGAVHTAVKESKAKYAVAAWLEEMARHPAAFRSGGAAGFARARAEDLLHTWLGARQKHWKVLFRQIVGSLVVQATASAALLGVGGWLVMVGKLTLGQLVAAELIVTTVVAGIAKFGKTLESFYDLLAGVDKLGQLVDLPLEVPGGAQVPPSEKGARVRLVDVTFGYPGKEPVLEDVSLSLAPGARVAVVGPSGSGKSTLVQILYGLRAPTRGRIDVDGMDMRDIDLDSLREDIAPLRDVEIFDGTIAENVRVGRPEVKTRDVRAALEAVGLWAYVAALPEGIETHLPTGGSPLSRGQAMRLCVARAIAGRPRLVVLDTALAELDPASRKAIQAALLDPKAPWTALVVTHDRDLLRSCDEIFVLDAGRLRPLRAGDLP</sequence>
<dbReference type="InterPro" id="IPR003593">
    <property type="entry name" value="AAA+_ATPase"/>
</dbReference>
<reference evidence="11 12" key="1">
    <citation type="submission" date="2023-04" db="EMBL/GenBank/DDBJ databases">
        <title>The genome sequence of Polyangium sorediatum DSM14670.</title>
        <authorList>
            <person name="Zhang X."/>
        </authorList>
    </citation>
    <scope>NUCLEOTIDE SEQUENCE [LARGE SCALE GENOMIC DNA]</scope>
    <source>
        <strain evidence="11 12">DSM 14670</strain>
    </source>
</reference>
<dbReference type="InterPro" id="IPR039421">
    <property type="entry name" value="Type_1_exporter"/>
</dbReference>
<dbReference type="SUPFAM" id="SSF90123">
    <property type="entry name" value="ABC transporter transmembrane region"/>
    <property type="match status" value="1"/>
</dbReference>
<feature type="transmembrane region" description="Helical" evidence="8">
    <location>
        <begin position="259"/>
        <end position="284"/>
    </location>
</feature>
<dbReference type="RefSeq" id="WP_284720637.1">
    <property type="nucleotide sequence ID" value="NZ_JARZHI010000014.1"/>
</dbReference>
<evidence type="ECO:0000259" key="9">
    <source>
        <dbReference type="PROSITE" id="PS50893"/>
    </source>
</evidence>
<dbReference type="GO" id="GO:0005524">
    <property type="term" value="F:ATP binding"/>
    <property type="evidence" value="ECO:0007669"/>
    <property type="project" value="UniProtKB-KW"/>
</dbReference>
<dbReference type="PANTHER" id="PTHR43394:SF4">
    <property type="entry name" value="TOXIN SECRETION ABC TRANSPORTER ATP-BINDING PROTEIN"/>
    <property type="match status" value="1"/>
</dbReference>
<evidence type="ECO:0000256" key="3">
    <source>
        <dbReference type="ARBA" id="ARBA00022741"/>
    </source>
</evidence>
<evidence type="ECO:0000256" key="1">
    <source>
        <dbReference type="ARBA" id="ARBA00004651"/>
    </source>
</evidence>
<dbReference type="InterPro" id="IPR003439">
    <property type="entry name" value="ABC_transporter-like_ATP-bd"/>
</dbReference>
<feature type="domain" description="ABC transmembrane type-1" evidence="10">
    <location>
        <begin position="224"/>
        <end position="504"/>
    </location>
</feature>
<dbReference type="Proteomes" id="UP001160301">
    <property type="component" value="Unassembled WGS sequence"/>
</dbReference>
<organism evidence="11 12">
    <name type="scientific">Polyangium sorediatum</name>
    <dbReference type="NCBI Taxonomy" id="889274"/>
    <lineage>
        <taxon>Bacteria</taxon>
        <taxon>Pseudomonadati</taxon>
        <taxon>Myxococcota</taxon>
        <taxon>Polyangia</taxon>
        <taxon>Polyangiales</taxon>
        <taxon>Polyangiaceae</taxon>
        <taxon>Polyangium</taxon>
    </lineage>
</organism>
<gene>
    <name evidence="11" type="ORF">QHF89_18105</name>
</gene>